<name>A0A3B0U3U3_9ZZZZ</name>
<accession>A0A3B0U3U3</accession>
<sequence length="383" mass="43373">MNMKVLMISTDRKVFEDESGVRARIVQYGALVEELHVIVFSKKSSGFSAQKISDNVWLYPTNSINRWTYIFDAVKIGKRIKDIDLVTTQDPFETGFVGWCVVKATARAYGARLQLQIHTDFLSPYFIKDSTLNKVRVRIAKFLLPKADGVRVVSKRIADSIKSAGIKLKTGPQVLPIFVNVSAIREAPVNVSLNKLRQQFDTIILMVSRLEEEKNISLALSVLRKVVDKHPKTGLIILGEGSQREVLKKRAKNLNLENNVVFEGNNSNVISFFKTADIFLHTSNYEGYGMVLIEAALSDCLIVTTDVGIASEYFKDTESAHICGVLDEKCLATRTIKTIESKEFRNIFTLKAQNAVEEHIKEKTEEQYLARYRQLWEKCLKKS</sequence>
<protein>
    <submittedName>
        <fullName evidence="3">Uncharacterized protein</fullName>
    </submittedName>
</protein>
<dbReference type="SUPFAM" id="SSF53756">
    <property type="entry name" value="UDP-Glycosyltransferase/glycogen phosphorylase"/>
    <property type="match status" value="1"/>
</dbReference>
<dbReference type="Gene3D" id="3.40.50.2000">
    <property type="entry name" value="Glycogen Phosphorylase B"/>
    <property type="match status" value="2"/>
</dbReference>
<dbReference type="InterPro" id="IPR050194">
    <property type="entry name" value="Glycosyltransferase_grp1"/>
</dbReference>
<feature type="domain" description="Glycosyl transferase family 1" evidence="1">
    <location>
        <begin position="201"/>
        <end position="353"/>
    </location>
</feature>
<dbReference type="PANTHER" id="PTHR45947">
    <property type="entry name" value="SULFOQUINOVOSYL TRANSFERASE SQD2"/>
    <property type="match status" value="1"/>
</dbReference>
<dbReference type="Pfam" id="PF13439">
    <property type="entry name" value="Glyco_transf_4"/>
    <property type="match status" value="1"/>
</dbReference>
<dbReference type="GO" id="GO:0016757">
    <property type="term" value="F:glycosyltransferase activity"/>
    <property type="evidence" value="ECO:0007669"/>
    <property type="project" value="InterPro"/>
</dbReference>
<evidence type="ECO:0000259" key="2">
    <source>
        <dbReference type="Pfam" id="PF13439"/>
    </source>
</evidence>
<evidence type="ECO:0000259" key="1">
    <source>
        <dbReference type="Pfam" id="PF00534"/>
    </source>
</evidence>
<proteinExistence type="predicted"/>
<dbReference type="InterPro" id="IPR028098">
    <property type="entry name" value="Glyco_trans_4-like_N"/>
</dbReference>
<dbReference type="AlphaFoldDB" id="A0A3B0U3U3"/>
<feature type="domain" description="Glycosyltransferase subfamily 4-like N-terminal" evidence="2">
    <location>
        <begin position="36"/>
        <end position="167"/>
    </location>
</feature>
<dbReference type="PANTHER" id="PTHR45947:SF3">
    <property type="entry name" value="SULFOQUINOVOSYL TRANSFERASE SQD2"/>
    <property type="match status" value="1"/>
</dbReference>
<reference evidence="3" key="1">
    <citation type="submission" date="2018-06" db="EMBL/GenBank/DDBJ databases">
        <authorList>
            <person name="Zhirakovskaya E."/>
        </authorList>
    </citation>
    <scope>NUCLEOTIDE SEQUENCE</scope>
</reference>
<organism evidence="3">
    <name type="scientific">hydrothermal vent metagenome</name>
    <dbReference type="NCBI Taxonomy" id="652676"/>
    <lineage>
        <taxon>unclassified sequences</taxon>
        <taxon>metagenomes</taxon>
        <taxon>ecological metagenomes</taxon>
    </lineage>
</organism>
<dbReference type="EMBL" id="UOEN01000203">
    <property type="protein sequence ID" value="VAW14096.1"/>
    <property type="molecule type" value="Genomic_DNA"/>
</dbReference>
<dbReference type="Pfam" id="PF00534">
    <property type="entry name" value="Glycos_transf_1"/>
    <property type="match status" value="1"/>
</dbReference>
<evidence type="ECO:0000313" key="3">
    <source>
        <dbReference type="EMBL" id="VAW14096.1"/>
    </source>
</evidence>
<gene>
    <name evidence="3" type="ORF">MNBD_BACTEROID05-664</name>
</gene>
<dbReference type="InterPro" id="IPR001296">
    <property type="entry name" value="Glyco_trans_1"/>
</dbReference>